<protein>
    <recommendedName>
        <fullName evidence="6">HicB-like antitoxin of toxin-antitoxin system domain-containing protein</fullName>
    </recommendedName>
</protein>
<evidence type="ECO:0000313" key="3">
    <source>
        <dbReference type="EMBL" id="SOH03257.1"/>
    </source>
</evidence>
<dbReference type="EMBL" id="CT573071">
    <property type="protein sequence ID" value="CAJ74148.1"/>
    <property type="molecule type" value="Genomic_DNA"/>
</dbReference>
<gene>
    <name evidence="2" type="ORF">KsCSTR_17980</name>
    <name evidence="3" type="ORF">KSMBR1_0746</name>
    <name evidence="1" type="ORF">kuste3386</name>
</gene>
<reference evidence="2 5" key="5">
    <citation type="submission" date="2020-02" db="EMBL/GenBank/DDBJ databases">
        <title>Newly sequenced genome of strain CSTR1 showed variability in Candidatus Kuenenia stuttgartiensis genomes.</title>
        <authorList>
            <person name="Ding C."/>
            <person name="Adrian L."/>
        </authorList>
    </citation>
    <scope>NUCLEOTIDE SEQUENCE [LARGE SCALE GENOMIC DNA]</scope>
    <source>
        <strain evidence="2 5">CSTR1</strain>
    </source>
</reference>
<dbReference type="EMBL" id="CP049055">
    <property type="protein sequence ID" value="QII11177.1"/>
    <property type="molecule type" value="Genomic_DNA"/>
</dbReference>
<dbReference type="AlphaFoldDB" id="Q1Q2A8"/>
<reference evidence="1" key="2">
    <citation type="submission" date="2006-01" db="EMBL/GenBank/DDBJ databases">
        <authorList>
            <person name="Genoscope"/>
        </authorList>
    </citation>
    <scope>NUCLEOTIDE SEQUENCE</scope>
</reference>
<reference evidence="3" key="4">
    <citation type="submission" date="2017-10" db="EMBL/GenBank/DDBJ databases">
        <authorList>
            <person name="Banno H."/>
            <person name="Chua N.-H."/>
        </authorList>
    </citation>
    <scope>NUCLEOTIDE SEQUENCE [LARGE SCALE GENOMIC DNA]</scope>
    <source>
        <strain evidence="3">Kuenenia_mbr1_ru-nijmegen</strain>
    </source>
</reference>
<evidence type="ECO:0000313" key="1">
    <source>
        <dbReference type="EMBL" id="CAJ74148.1"/>
    </source>
</evidence>
<dbReference type="SUPFAM" id="SSF143100">
    <property type="entry name" value="TTHA1013/TTHA0281-like"/>
    <property type="match status" value="1"/>
</dbReference>
<reference evidence="1" key="1">
    <citation type="journal article" date="2006" name="Nature">
        <title>Deciphering the evolution and metabolism of an anammox bacterium from a community genome.</title>
        <authorList>
            <person name="Strous M."/>
            <person name="Pelletier E."/>
            <person name="Mangenot S."/>
            <person name="Rattei T."/>
            <person name="Lehner A."/>
            <person name="Taylor M.W."/>
            <person name="Horn M."/>
            <person name="Daims H."/>
            <person name="Bartol-Mavel D."/>
            <person name="Wincker P."/>
            <person name="Barbe V."/>
            <person name="Fonknechten N."/>
            <person name="Vallenet D."/>
            <person name="Segurens B."/>
            <person name="Schenowitz-Truong C."/>
            <person name="Medigue C."/>
            <person name="Collingro A."/>
            <person name="Snel B."/>
            <person name="Dutilh B.E."/>
            <person name="OpDenCamp H.J.M."/>
            <person name="vanDerDrift C."/>
            <person name="Cirpus I."/>
            <person name="vanDePas-Schoonen K.T."/>
            <person name="Harhangi H.R."/>
            <person name="vanNiftrik L."/>
            <person name="Schmid M."/>
            <person name="Keltjens J."/>
            <person name="vanDeVossenberg J."/>
            <person name="Kartal B."/>
            <person name="Meier H."/>
            <person name="Frishman D."/>
            <person name="Huynen M.A."/>
            <person name="Mewes H."/>
            <person name="Weissenbach J."/>
            <person name="Jetten M.S.M."/>
            <person name="Wagner M."/>
            <person name="LePaslier D."/>
        </authorList>
    </citation>
    <scope>NUCLEOTIDE SEQUENCE</scope>
</reference>
<evidence type="ECO:0000313" key="4">
    <source>
        <dbReference type="Proteomes" id="UP000221734"/>
    </source>
</evidence>
<dbReference type="Proteomes" id="UP000501926">
    <property type="component" value="Chromosome"/>
</dbReference>
<dbReference type="Pfam" id="PF21748">
    <property type="entry name" value="UPF0150"/>
    <property type="match status" value="1"/>
</dbReference>
<dbReference type="EMBL" id="LT934425">
    <property type="protein sequence ID" value="SOH03257.1"/>
    <property type="molecule type" value="Genomic_DNA"/>
</dbReference>
<dbReference type="InterPro" id="IPR049389">
    <property type="entry name" value="TTHA0281-like"/>
</dbReference>
<reference evidence="4" key="3">
    <citation type="submission" date="2017-10" db="EMBL/GenBank/DDBJ databases">
        <authorList>
            <person name="Frank J."/>
        </authorList>
    </citation>
    <scope>NUCLEOTIDE SEQUENCE [LARGE SCALE GENOMIC DNA]</scope>
</reference>
<name>Q1Q2A8_KUEST</name>
<proteinExistence type="predicted"/>
<dbReference type="OrthoDB" id="7068289at2"/>
<dbReference type="KEGG" id="kst:KSMBR1_0746"/>
<sequence>MITEYINEALKKAHYEIIEDEEPYYGEVHGLNGVWATGKTLEECRNNLKEVIEGWILISIRKGLSMPKLGNTEIKEVEEVSI</sequence>
<dbReference type="Gene3D" id="3.30.160.250">
    <property type="match status" value="1"/>
</dbReference>
<dbReference type="Proteomes" id="UP000221734">
    <property type="component" value="Chromosome Kuenenia_stuttgartiensis_MBR1"/>
</dbReference>
<evidence type="ECO:0008006" key="6">
    <source>
        <dbReference type="Google" id="ProtNLM"/>
    </source>
</evidence>
<evidence type="ECO:0000313" key="5">
    <source>
        <dbReference type="Proteomes" id="UP000501926"/>
    </source>
</evidence>
<dbReference type="RefSeq" id="WP_099324121.1">
    <property type="nucleotide sequence ID" value="NZ_CP049055.1"/>
</dbReference>
<dbReference type="InterPro" id="IPR035069">
    <property type="entry name" value="TTHA1013/TTHA0281-like"/>
</dbReference>
<accession>Q1Q2A8</accession>
<evidence type="ECO:0000313" key="2">
    <source>
        <dbReference type="EMBL" id="QII11177.1"/>
    </source>
</evidence>
<organism evidence="1">
    <name type="scientific">Kuenenia stuttgartiensis</name>
    <dbReference type="NCBI Taxonomy" id="174633"/>
    <lineage>
        <taxon>Bacteria</taxon>
        <taxon>Pseudomonadati</taxon>
        <taxon>Planctomycetota</taxon>
        <taxon>Candidatus Brocadiia</taxon>
        <taxon>Candidatus Brocadiales</taxon>
        <taxon>Candidatus Brocadiaceae</taxon>
        <taxon>Candidatus Kuenenia</taxon>
    </lineage>
</organism>
<keyword evidence="4" id="KW-1185">Reference proteome</keyword>